<feature type="compositionally biased region" description="Polar residues" evidence="1">
    <location>
        <begin position="124"/>
        <end position="144"/>
    </location>
</feature>
<evidence type="ECO:0000313" key="3">
    <source>
        <dbReference type="Proteomes" id="UP001374584"/>
    </source>
</evidence>
<feature type="compositionally biased region" description="Low complexity" evidence="1">
    <location>
        <begin position="150"/>
        <end position="160"/>
    </location>
</feature>
<protein>
    <submittedName>
        <fullName evidence="2">Uncharacterized protein</fullName>
    </submittedName>
</protein>
<feature type="region of interest" description="Disordered" evidence="1">
    <location>
        <begin position="1"/>
        <end position="21"/>
    </location>
</feature>
<dbReference type="EMBL" id="JAYMYR010000006">
    <property type="protein sequence ID" value="KAK7356773.1"/>
    <property type="molecule type" value="Genomic_DNA"/>
</dbReference>
<reference evidence="2 3" key="1">
    <citation type="submission" date="2024-01" db="EMBL/GenBank/DDBJ databases">
        <title>The genomes of 5 underutilized Papilionoideae crops provide insights into root nodulation and disease resistanc.</title>
        <authorList>
            <person name="Jiang F."/>
        </authorList>
    </citation>
    <scope>NUCLEOTIDE SEQUENCE [LARGE SCALE GENOMIC DNA]</scope>
    <source>
        <strain evidence="2">JINMINGXINNONG_FW02</strain>
        <tissue evidence="2">Leaves</tissue>
    </source>
</reference>
<evidence type="ECO:0000256" key="1">
    <source>
        <dbReference type="SAM" id="MobiDB-lite"/>
    </source>
</evidence>
<dbReference type="AlphaFoldDB" id="A0AAN9MQY8"/>
<comment type="caution">
    <text evidence="2">The sequence shown here is derived from an EMBL/GenBank/DDBJ whole genome shotgun (WGS) entry which is preliminary data.</text>
</comment>
<proteinExistence type="predicted"/>
<organism evidence="2 3">
    <name type="scientific">Phaseolus coccineus</name>
    <name type="common">Scarlet runner bean</name>
    <name type="synonym">Phaseolus multiflorus</name>
    <dbReference type="NCBI Taxonomy" id="3886"/>
    <lineage>
        <taxon>Eukaryota</taxon>
        <taxon>Viridiplantae</taxon>
        <taxon>Streptophyta</taxon>
        <taxon>Embryophyta</taxon>
        <taxon>Tracheophyta</taxon>
        <taxon>Spermatophyta</taxon>
        <taxon>Magnoliopsida</taxon>
        <taxon>eudicotyledons</taxon>
        <taxon>Gunneridae</taxon>
        <taxon>Pentapetalae</taxon>
        <taxon>rosids</taxon>
        <taxon>fabids</taxon>
        <taxon>Fabales</taxon>
        <taxon>Fabaceae</taxon>
        <taxon>Papilionoideae</taxon>
        <taxon>50 kb inversion clade</taxon>
        <taxon>NPAAA clade</taxon>
        <taxon>indigoferoid/millettioid clade</taxon>
        <taxon>Phaseoleae</taxon>
        <taxon>Phaseolus</taxon>
    </lineage>
</organism>
<evidence type="ECO:0000313" key="2">
    <source>
        <dbReference type="EMBL" id="KAK7356773.1"/>
    </source>
</evidence>
<name>A0AAN9MQY8_PHACN</name>
<accession>A0AAN9MQY8</accession>
<feature type="region of interest" description="Disordered" evidence="1">
    <location>
        <begin position="124"/>
        <end position="160"/>
    </location>
</feature>
<keyword evidence="3" id="KW-1185">Reference proteome</keyword>
<dbReference type="Proteomes" id="UP001374584">
    <property type="component" value="Unassembled WGS sequence"/>
</dbReference>
<sequence>MDQGQKPGMSTSNGGTTGFDFDEIVPNAAHLPASSTKRSRPMLEFDLGDPFVNNALHQQERSLSVAIPQIFPSFVGELERDLQAQESLFHVSQNTLHPELFHQLGNMETGTNYGSHFPIASPTTESTVTSFGNGNYHPTSNYTPQLHGDSSSSLKLSSTQESSSQKQLVVANGRTQWTNLQKPHSQLCTGLEAIPEMVQLGGLSSFSCGRSGRYSNESLSLNTRRHGHRSNIYPIPSQREMGEPSSRNVKMKMTVSDDSKKSTEFHVGSLLNPITQSNGNSQPPRVMINSLYDPIYEKRGLPVDPILRTFLMGQEAYMM</sequence>
<gene>
    <name evidence="2" type="ORF">VNO80_16049</name>
</gene>